<gene>
    <name evidence="1" type="ORF">I568_01741</name>
</gene>
<dbReference type="OrthoDB" id="2192561at2"/>
<organism evidence="1 2">
    <name type="scientific">Enterococcus columbae DSM 7374 = ATCC 51263</name>
    <dbReference type="NCBI Taxonomy" id="1121865"/>
    <lineage>
        <taxon>Bacteria</taxon>
        <taxon>Bacillati</taxon>
        <taxon>Bacillota</taxon>
        <taxon>Bacilli</taxon>
        <taxon>Lactobacillales</taxon>
        <taxon>Enterococcaceae</taxon>
        <taxon>Enterococcus</taxon>
    </lineage>
</organism>
<dbReference type="eggNOG" id="ENOG5030854">
    <property type="taxonomic scope" value="Bacteria"/>
</dbReference>
<comment type="caution">
    <text evidence="1">The sequence shown here is derived from an EMBL/GenBank/DDBJ whole genome shotgun (WGS) entry which is preliminary data.</text>
</comment>
<proteinExistence type="predicted"/>
<accession>S1NID6</accession>
<evidence type="ECO:0000313" key="2">
    <source>
        <dbReference type="Proteomes" id="UP000014113"/>
    </source>
</evidence>
<keyword evidence="2" id="KW-1185">Reference proteome</keyword>
<dbReference type="STRING" id="1121865.OMW_01121"/>
<dbReference type="PATRIC" id="fig|1121865.3.peg.1091"/>
<evidence type="ECO:0000313" key="1">
    <source>
        <dbReference type="EMBL" id="EOW80564.1"/>
    </source>
</evidence>
<protein>
    <submittedName>
        <fullName evidence="1">Uncharacterized protein</fullName>
    </submittedName>
</protein>
<reference evidence="1 2" key="1">
    <citation type="submission" date="2013-03" db="EMBL/GenBank/DDBJ databases">
        <title>The Genome Sequence of Enterococcus columbae ATCC_51263 (PacBio/Illumina hybrid assembly).</title>
        <authorList>
            <consortium name="The Broad Institute Genomics Platform"/>
            <consortium name="The Broad Institute Genome Sequencing Center for Infectious Disease"/>
            <person name="Earl A."/>
            <person name="Russ C."/>
            <person name="Gilmore M."/>
            <person name="Surin D."/>
            <person name="Walker B."/>
            <person name="Young S."/>
            <person name="Zeng Q."/>
            <person name="Gargeya S."/>
            <person name="Fitzgerald M."/>
            <person name="Haas B."/>
            <person name="Abouelleil A."/>
            <person name="Allen A.W."/>
            <person name="Alvarado L."/>
            <person name="Arachchi H.M."/>
            <person name="Berlin A.M."/>
            <person name="Chapman S.B."/>
            <person name="Gainer-Dewar J."/>
            <person name="Goldberg J."/>
            <person name="Griggs A."/>
            <person name="Gujja S."/>
            <person name="Hansen M."/>
            <person name="Howarth C."/>
            <person name="Imamovic A."/>
            <person name="Ireland A."/>
            <person name="Larimer J."/>
            <person name="McCowan C."/>
            <person name="Murphy C."/>
            <person name="Pearson M."/>
            <person name="Poon T.W."/>
            <person name="Priest M."/>
            <person name="Roberts A."/>
            <person name="Saif S."/>
            <person name="Shea T."/>
            <person name="Sisk P."/>
            <person name="Sykes S."/>
            <person name="Wortman J."/>
            <person name="Nusbaum C."/>
            <person name="Birren B."/>
        </authorList>
    </citation>
    <scope>NUCLEOTIDE SEQUENCE [LARGE SCALE GENOMIC DNA]</scope>
    <source>
        <strain evidence="1 2">ATCC 51263</strain>
    </source>
</reference>
<dbReference type="EMBL" id="ASWJ01000008">
    <property type="protein sequence ID" value="EOW80564.1"/>
    <property type="molecule type" value="Genomic_DNA"/>
</dbReference>
<dbReference type="AlphaFoldDB" id="S1NID6"/>
<sequence length="142" mass="16498">MTVRWKIDFLIDCNILLLILFLLLLLKFLGISISPFLPIIPPMIVGPNLFRRGRMFKEVALIMELLDIPLSELRMVLKAGRYDILEWNEKKTSITLSKLYQAIAYMEDQYFLTFHEHYNKEAATKKLAEKKAGTKASLATYN</sequence>
<dbReference type="Proteomes" id="UP000014113">
    <property type="component" value="Unassembled WGS sequence"/>
</dbReference>
<name>S1NID6_9ENTE</name>